<proteinExistence type="predicted"/>
<evidence type="ECO:0008006" key="3">
    <source>
        <dbReference type="Google" id="ProtNLM"/>
    </source>
</evidence>
<gene>
    <name evidence="1" type="ORF">PALI_b0320</name>
</gene>
<name>A0ABR9E4J5_9GAMM</name>
<reference evidence="1 2" key="1">
    <citation type="submission" date="2015-06" db="EMBL/GenBank/DDBJ databases">
        <title>Genome sequence of Pseudoalteromonas aliena.</title>
        <authorList>
            <person name="Xie B.-B."/>
            <person name="Rong J.-C."/>
            <person name="Qin Q.-L."/>
            <person name="Zhang Y.-Z."/>
        </authorList>
    </citation>
    <scope>NUCLEOTIDE SEQUENCE [LARGE SCALE GENOMIC DNA]</scope>
    <source>
        <strain evidence="1 2">SW19</strain>
    </source>
</reference>
<evidence type="ECO:0000313" key="1">
    <source>
        <dbReference type="EMBL" id="MBE0361363.1"/>
    </source>
</evidence>
<comment type="caution">
    <text evidence="1">The sequence shown here is derived from an EMBL/GenBank/DDBJ whole genome shotgun (WGS) entry which is preliminary data.</text>
</comment>
<dbReference type="EMBL" id="AQGU01000029">
    <property type="protein sequence ID" value="MBE0361363.1"/>
    <property type="molecule type" value="Genomic_DNA"/>
</dbReference>
<organism evidence="1 2">
    <name type="scientific">Pseudoalteromonas aliena SW19</name>
    <dbReference type="NCBI Taxonomy" id="1314866"/>
    <lineage>
        <taxon>Bacteria</taxon>
        <taxon>Pseudomonadati</taxon>
        <taxon>Pseudomonadota</taxon>
        <taxon>Gammaproteobacteria</taxon>
        <taxon>Alteromonadales</taxon>
        <taxon>Pseudoalteromonadaceae</taxon>
        <taxon>Pseudoalteromonas</taxon>
    </lineage>
</organism>
<dbReference type="Proteomes" id="UP000648482">
    <property type="component" value="Unassembled WGS sequence"/>
</dbReference>
<evidence type="ECO:0000313" key="2">
    <source>
        <dbReference type="Proteomes" id="UP000648482"/>
    </source>
</evidence>
<accession>A0ABR9E4J5</accession>
<sequence>MDFKPFKVQVEMLGTNPLNDEALFTELLDVIESFPEFAPQFWSLEERGKLPYNRDDILKKIKAVELGSYAHIYLKRNKAVKYFGSIDVAPRQNIFFEFDPKLNSKHYPALFEFADRLVQVFKPDVASVHIDTPVYPRPFESSEHKNSRIVSSAASLAPVDYFKVGPKGLAMRTYLGPHYVKQFGQELLLSTPKTQTELQSWGGIRLDLSEAPWELTEQALIEHWQTAMAYLRPVKVFADLDVYQNRKFKYTKAENCTIGGLNYV</sequence>
<keyword evidence="2" id="KW-1185">Reference proteome</keyword>
<dbReference type="RefSeq" id="WP_193156898.1">
    <property type="nucleotide sequence ID" value="NZ_AQGU01000029.1"/>
</dbReference>
<protein>
    <recommendedName>
        <fullName evidence="3">TIGR04255 family protein</fullName>
    </recommendedName>
</protein>